<protein>
    <submittedName>
        <fullName evidence="1">Uncharacterized protein</fullName>
    </submittedName>
</protein>
<gene>
    <name evidence="1" type="ORF">BCR39DRAFT_508549</name>
</gene>
<evidence type="ECO:0000313" key="2">
    <source>
        <dbReference type="Proteomes" id="UP000193986"/>
    </source>
</evidence>
<evidence type="ECO:0000313" key="1">
    <source>
        <dbReference type="EMBL" id="ORY20785.1"/>
    </source>
</evidence>
<reference evidence="1 2" key="1">
    <citation type="submission" date="2016-07" db="EMBL/GenBank/DDBJ databases">
        <title>Pervasive Adenine N6-methylation of Active Genes in Fungi.</title>
        <authorList>
            <consortium name="DOE Joint Genome Institute"/>
            <person name="Mondo S.J."/>
            <person name="Dannebaum R.O."/>
            <person name="Kuo R.C."/>
            <person name="Labutti K."/>
            <person name="Haridas S."/>
            <person name="Kuo A."/>
            <person name="Salamov A."/>
            <person name="Ahrendt S.R."/>
            <person name="Lipzen A."/>
            <person name="Sullivan W."/>
            <person name="Andreopoulos W.B."/>
            <person name="Clum A."/>
            <person name="Lindquist E."/>
            <person name="Daum C."/>
            <person name="Ramamoorthy G.K."/>
            <person name="Gryganskyi A."/>
            <person name="Culley D."/>
            <person name="Magnuson J.K."/>
            <person name="James T.Y."/>
            <person name="O'Malley M.A."/>
            <person name="Stajich J.E."/>
            <person name="Spatafora J.W."/>
            <person name="Visel A."/>
            <person name="Grigoriev I.V."/>
        </authorList>
    </citation>
    <scope>NUCLEOTIDE SEQUENCE [LARGE SCALE GENOMIC DNA]</scope>
    <source>
        <strain evidence="1 2">68-887.2</strain>
    </source>
</reference>
<sequence>MTQLSETPDDECSVVFLPPRPVCPSADRNDPSVSSAAEEIMKKGTDWYDAASRAIPESEVNSQIMRDHRDQFMEYLDEESVLKNDENLTKMVDTAYLRATKKVYQETHLTGSKRSHQKHFYSQNKSRTDGLRTWAHKNRFSNSSVSSTIGRFGTGPVWSQNLAPSPSTCFGFHDDATNVSNAPLTGEMNHEKEEWDFCEGATCGDITGGAELSWVT</sequence>
<keyword evidence="2" id="KW-1185">Reference proteome</keyword>
<accession>A0A1Y2AFP7</accession>
<comment type="caution">
    <text evidence="1">The sequence shown here is derived from an EMBL/GenBank/DDBJ whole genome shotgun (WGS) entry which is preliminary data.</text>
</comment>
<dbReference type="Proteomes" id="UP000193986">
    <property type="component" value="Unassembled WGS sequence"/>
</dbReference>
<dbReference type="InParanoid" id="A0A1Y2AFP7"/>
<organism evidence="1 2">
    <name type="scientific">Naematelia encephala</name>
    <dbReference type="NCBI Taxonomy" id="71784"/>
    <lineage>
        <taxon>Eukaryota</taxon>
        <taxon>Fungi</taxon>
        <taxon>Dikarya</taxon>
        <taxon>Basidiomycota</taxon>
        <taxon>Agaricomycotina</taxon>
        <taxon>Tremellomycetes</taxon>
        <taxon>Tremellales</taxon>
        <taxon>Naemateliaceae</taxon>
        <taxon>Naematelia</taxon>
    </lineage>
</organism>
<dbReference type="AlphaFoldDB" id="A0A1Y2AFP7"/>
<dbReference type="EMBL" id="MCFC01000125">
    <property type="protein sequence ID" value="ORY20785.1"/>
    <property type="molecule type" value="Genomic_DNA"/>
</dbReference>
<proteinExistence type="predicted"/>
<name>A0A1Y2AFP7_9TREE</name>